<organism evidence="8 9">
    <name type="scientific">Trema orientale</name>
    <name type="common">Charcoal tree</name>
    <name type="synonym">Celtis orientalis</name>
    <dbReference type="NCBI Taxonomy" id="63057"/>
    <lineage>
        <taxon>Eukaryota</taxon>
        <taxon>Viridiplantae</taxon>
        <taxon>Streptophyta</taxon>
        <taxon>Embryophyta</taxon>
        <taxon>Tracheophyta</taxon>
        <taxon>Spermatophyta</taxon>
        <taxon>Magnoliopsida</taxon>
        <taxon>eudicotyledons</taxon>
        <taxon>Gunneridae</taxon>
        <taxon>Pentapetalae</taxon>
        <taxon>rosids</taxon>
        <taxon>fabids</taxon>
        <taxon>Rosales</taxon>
        <taxon>Cannabaceae</taxon>
        <taxon>Trema</taxon>
    </lineage>
</organism>
<sequence length="234" mass="25419">MILGASAVPSVALALGILKMPESPRWLVMQGRLGDAKKVLALVCDSKEETELRLRDIKRAAGIDENCEEENGVVKVPAGTSRGEGVWRELPLKPSPAVRWILIASVGLHFFDHTTGIEAVVLYSPRLFTKAGVNGKDRLLLLATVGMGLCKTAFTLVATFLLDKVGRRPLLLTSVAGMIFALTGLGFCLTMAEHSKEKLLYALSLSIVFVYLYVVFSPLGLGQSRGFIALRFFL</sequence>
<comment type="caution">
    <text evidence="8">The sequence shown here is derived from an EMBL/GenBank/DDBJ whole genome shotgun (WGS) entry which is preliminary data.</text>
</comment>
<dbReference type="InterPro" id="IPR005828">
    <property type="entry name" value="MFS_sugar_transport-like"/>
</dbReference>
<keyword evidence="9" id="KW-1185">Reference proteome</keyword>
<accession>A0A2P5FXQ4</accession>
<gene>
    <name evidence="8" type="ORF">TorRG33x02_015480</name>
</gene>
<proteinExistence type="predicted"/>
<evidence type="ECO:0000313" key="8">
    <source>
        <dbReference type="EMBL" id="POO02564.1"/>
    </source>
</evidence>
<keyword evidence="8" id="KW-0762">Sugar transport</keyword>
<evidence type="ECO:0000256" key="3">
    <source>
        <dbReference type="ARBA" id="ARBA00022692"/>
    </source>
</evidence>
<feature type="domain" description="Major facilitator superfamily (MFS) profile" evidence="7">
    <location>
        <begin position="1"/>
        <end position="234"/>
    </location>
</feature>
<reference evidence="9" key="1">
    <citation type="submission" date="2016-06" db="EMBL/GenBank/DDBJ databases">
        <title>Parallel loss of symbiosis genes in relatives of nitrogen-fixing non-legume Parasponia.</title>
        <authorList>
            <person name="Van Velzen R."/>
            <person name="Holmer R."/>
            <person name="Bu F."/>
            <person name="Rutten L."/>
            <person name="Van Zeijl A."/>
            <person name="Liu W."/>
            <person name="Santuari L."/>
            <person name="Cao Q."/>
            <person name="Sharma T."/>
            <person name="Shen D."/>
            <person name="Roswanjaya Y."/>
            <person name="Wardhani T."/>
            <person name="Kalhor M.S."/>
            <person name="Jansen J."/>
            <person name="Van den Hoogen J."/>
            <person name="Gungor B."/>
            <person name="Hartog M."/>
            <person name="Hontelez J."/>
            <person name="Verver J."/>
            <person name="Yang W.-C."/>
            <person name="Schijlen E."/>
            <person name="Repin R."/>
            <person name="Schilthuizen M."/>
            <person name="Schranz E."/>
            <person name="Heidstra R."/>
            <person name="Miyata K."/>
            <person name="Fedorova E."/>
            <person name="Kohlen W."/>
            <person name="Bisseling T."/>
            <person name="Smit S."/>
            <person name="Geurts R."/>
        </authorList>
    </citation>
    <scope>NUCLEOTIDE SEQUENCE [LARGE SCALE GENOMIC DNA]</scope>
    <source>
        <strain evidence="9">cv. RG33-2</strain>
    </source>
</reference>
<dbReference type="PANTHER" id="PTHR48020:SF49">
    <property type="entry name" value="SUGAR TRANSPORTER"/>
    <property type="match status" value="1"/>
</dbReference>
<dbReference type="SUPFAM" id="SSF103473">
    <property type="entry name" value="MFS general substrate transporter"/>
    <property type="match status" value="1"/>
</dbReference>
<dbReference type="InterPro" id="IPR020846">
    <property type="entry name" value="MFS_dom"/>
</dbReference>
<dbReference type="STRING" id="63057.A0A2P5FXQ4"/>
<evidence type="ECO:0000256" key="6">
    <source>
        <dbReference type="SAM" id="Phobius"/>
    </source>
</evidence>
<feature type="transmembrane region" description="Helical" evidence="6">
    <location>
        <begin position="139"/>
        <end position="162"/>
    </location>
</feature>
<dbReference type="GO" id="GO:0022857">
    <property type="term" value="F:transmembrane transporter activity"/>
    <property type="evidence" value="ECO:0007669"/>
    <property type="project" value="InterPro"/>
</dbReference>
<dbReference type="PROSITE" id="PS50850">
    <property type="entry name" value="MFS"/>
    <property type="match status" value="1"/>
</dbReference>
<name>A0A2P5FXQ4_TREOI</name>
<keyword evidence="2" id="KW-0813">Transport</keyword>
<feature type="transmembrane region" description="Helical" evidence="6">
    <location>
        <begin position="169"/>
        <end position="192"/>
    </location>
</feature>
<dbReference type="PANTHER" id="PTHR48020">
    <property type="entry name" value="PROTON MYO-INOSITOL COTRANSPORTER"/>
    <property type="match status" value="1"/>
</dbReference>
<dbReference type="EMBL" id="JXTC01000004">
    <property type="protein sequence ID" value="POO02564.1"/>
    <property type="molecule type" value="Genomic_DNA"/>
</dbReference>
<dbReference type="InParanoid" id="A0A2P5FXQ4"/>
<dbReference type="GO" id="GO:0016020">
    <property type="term" value="C:membrane"/>
    <property type="evidence" value="ECO:0007669"/>
    <property type="project" value="UniProtKB-SubCell"/>
</dbReference>
<evidence type="ECO:0000313" key="9">
    <source>
        <dbReference type="Proteomes" id="UP000237000"/>
    </source>
</evidence>
<comment type="subcellular location">
    <subcellularLocation>
        <location evidence="1">Membrane</location>
        <topology evidence="1">Multi-pass membrane protein</topology>
    </subcellularLocation>
</comment>
<evidence type="ECO:0000256" key="5">
    <source>
        <dbReference type="ARBA" id="ARBA00023136"/>
    </source>
</evidence>
<dbReference type="InterPro" id="IPR050814">
    <property type="entry name" value="Myo-inositol_Transporter"/>
</dbReference>
<dbReference type="Gene3D" id="1.20.1250.20">
    <property type="entry name" value="MFS general substrate transporter like domains"/>
    <property type="match status" value="1"/>
</dbReference>
<evidence type="ECO:0000256" key="2">
    <source>
        <dbReference type="ARBA" id="ARBA00022448"/>
    </source>
</evidence>
<keyword evidence="3 6" id="KW-0812">Transmembrane</keyword>
<keyword evidence="4 6" id="KW-1133">Transmembrane helix</keyword>
<dbReference type="Pfam" id="PF00083">
    <property type="entry name" value="Sugar_tr"/>
    <property type="match status" value="1"/>
</dbReference>
<dbReference type="InterPro" id="IPR036259">
    <property type="entry name" value="MFS_trans_sf"/>
</dbReference>
<evidence type="ECO:0000256" key="1">
    <source>
        <dbReference type="ARBA" id="ARBA00004141"/>
    </source>
</evidence>
<protein>
    <submittedName>
        <fullName evidence="8">Major facilitator, sugar transporter-like</fullName>
    </submittedName>
</protein>
<feature type="transmembrane region" description="Helical" evidence="6">
    <location>
        <begin position="198"/>
        <end position="221"/>
    </location>
</feature>
<dbReference type="OrthoDB" id="6339427at2759"/>
<evidence type="ECO:0000259" key="7">
    <source>
        <dbReference type="PROSITE" id="PS50850"/>
    </source>
</evidence>
<dbReference type="AlphaFoldDB" id="A0A2P5FXQ4"/>
<dbReference type="Proteomes" id="UP000237000">
    <property type="component" value="Unassembled WGS sequence"/>
</dbReference>
<keyword evidence="5 6" id="KW-0472">Membrane</keyword>
<evidence type="ECO:0000256" key="4">
    <source>
        <dbReference type="ARBA" id="ARBA00022989"/>
    </source>
</evidence>